<sequence length="156" mass="19033">MSDNYQLEYNIPKPRREHKVRESKVDLPHFHGKDDMETYLDWEMKVEQFFSYHIVRKERKVSLVTLSFQGYAIKRHISSYYGRKLMDKLQRLHQKKISVEEYKQKMELYMLRESIREDKRTTISRFLSGLIIKIRDKGELLPYRDLNDLVQMCIKV</sequence>
<proteinExistence type="predicted"/>
<keyword evidence="3" id="KW-1185">Reference proteome</keyword>
<evidence type="ECO:0000313" key="3">
    <source>
        <dbReference type="Proteomes" id="UP000075243"/>
    </source>
</evidence>
<reference evidence="2 3" key="1">
    <citation type="journal article" date="2012" name="Nat. Biotechnol.">
        <title>Draft genome sequence of pigeonpea (Cajanus cajan), an orphan legume crop of resource-poor farmers.</title>
        <authorList>
            <person name="Varshney R.K."/>
            <person name="Chen W."/>
            <person name="Li Y."/>
            <person name="Bharti A.K."/>
            <person name="Saxena R.K."/>
            <person name="Schlueter J.A."/>
            <person name="Donoghue M.T."/>
            <person name="Azam S."/>
            <person name="Fan G."/>
            <person name="Whaley A.M."/>
            <person name="Farmer A.D."/>
            <person name="Sheridan J."/>
            <person name="Iwata A."/>
            <person name="Tuteja R."/>
            <person name="Penmetsa R.V."/>
            <person name="Wu W."/>
            <person name="Upadhyaya H.D."/>
            <person name="Yang S.P."/>
            <person name="Shah T."/>
            <person name="Saxena K.B."/>
            <person name="Michael T."/>
            <person name="McCombie W.R."/>
            <person name="Yang B."/>
            <person name="Zhang G."/>
            <person name="Yang H."/>
            <person name="Wang J."/>
            <person name="Spillane C."/>
            <person name="Cook D.R."/>
            <person name="May G.D."/>
            <person name="Xu X."/>
            <person name="Jackson S.A."/>
        </authorList>
    </citation>
    <scope>NUCLEOTIDE SEQUENCE [LARGE SCALE GENOMIC DNA]</scope>
    <source>
        <strain evidence="3">cv. Asha</strain>
    </source>
</reference>
<dbReference type="AlphaFoldDB" id="A0A151SYJ3"/>
<evidence type="ECO:0000259" key="1">
    <source>
        <dbReference type="Pfam" id="PF03732"/>
    </source>
</evidence>
<organism evidence="2 3">
    <name type="scientific">Cajanus cajan</name>
    <name type="common">Pigeon pea</name>
    <name type="synonym">Cajanus indicus</name>
    <dbReference type="NCBI Taxonomy" id="3821"/>
    <lineage>
        <taxon>Eukaryota</taxon>
        <taxon>Viridiplantae</taxon>
        <taxon>Streptophyta</taxon>
        <taxon>Embryophyta</taxon>
        <taxon>Tracheophyta</taxon>
        <taxon>Spermatophyta</taxon>
        <taxon>Magnoliopsida</taxon>
        <taxon>eudicotyledons</taxon>
        <taxon>Gunneridae</taxon>
        <taxon>Pentapetalae</taxon>
        <taxon>rosids</taxon>
        <taxon>fabids</taxon>
        <taxon>Fabales</taxon>
        <taxon>Fabaceae</taxon>
        <taxon>Papilionoideae</taxon>
        <taxon>50 kb inversion clade</taxon>
        <taxon>NPAAA clade</taxon>
        <taxon>indigoferoid/millettioid clade</taxon>
        <taxon>Phaseoleae</taxon>
        <taxon>Cajanus</taxon>
    </lineage>
</organism>
<dbReference type="Pfam" id="PF03732">
    <property type="entry name" value="Retrotrans_gag"/>
    <property type="match status" value="1"/>
</dbReference>
<evidence type="ECO:0000313" key="2">
    <source>
        <dbReference type="EMBL" id="KYP59863.1"/>
    </source>
</evidence>
<dbReference type="PANTHER" id="PTHR35046">
    <property type="entry name" value="ZINC KNUCKLE (CCHC-TYPE) FAMILY PROTEIN"/>
    <property type="match status" value="1"/>
</dbReference>
<name>A0A151SYJ3_CAJCA</name>
<gene>
    <name evidence="2" type="ORF">KK1_015304</name>
</gene>
<dbReference type="InterPro" id="IPR005162">
    <property type="entry name" value="Retrotrans_gag_dom"/>
</dbReference>
<protein>
    <recommendedName>
        <fullName evidence="1">Retrotransposon gag domain-containing protein</fullName>
    </recommendedName>
</protein>
<feature type="domain" description="Retrotransposon gag" evidence="1">
    <location>
        <begin position="74"/>
        <end position="130"/>
    </location>
</feature>
<accession>A0A151SYJ3</accession>
<dbReference type="EMBL" id="CM003612">
    <property type="protein sequence ID" value="KYP59863.1"/>
    <property type="molecule type" value="Genomic_DNA"/>
</dbReference>
<dbReference type="PANTHER" id="PTHR35046:SF9">
    <property type="entry name" value="RNA-DIRECTED DNA POLYMERASE"/>
    <property type="match status" value="1"/>
</dbReference>
<dbReference type="Gramene" id="C.cajan_14870.t">
    <property type="protein sequence ID" value="C.cajan_14870.t"/>
    <property type="gene ID" value="C.cajan_14870"/>
</dbReference>
<dbReference type="Proteomes" id="UP000075243">
    <property type="component" value="Chromosome 10"/>
</dbReference>